<gene>
    <name evidence="7" type="ORF">DFJ69_1685</name>
</gene>
<keyword evidence="4 5" id="KW-0472">Membrane</keyword>
<sequence>MSDQASYNPRRWAAFVVIMSATLMDLIDTTVITVALPSLRDDLDASSAQLEWSLAGYTLAFASGMVTASRLGDRYGRRRVFQLGLAAFVVTSAVAGLSTGPEMLIAARVAQGAAAALMVPQVLAMLRAEFPPEEQSRATTIYGLVFATGGVAGPLVGGFLLDANLFDLGWRPIFFVNVPIGIAAMIGVALLSRESRAEHADSADAGGLVLVTLALLALLYPLIEGRVLGWPWWIFVILAACPLLLWLLVRYENGVVRQGRAPLVDPRLLRLRAAVGGLSASILFFAGAAYTLVLTVHLQSAAGFSPLEAAVALVPAAVGVGLFTPLATRTRPIGRPLAVAGSLVMAAGMSLVLGGILVFDDDLSTWHLAPGLLIAGLGMSMTSGILVSTVMAKTPPHHAGAAAGLVSTAIQIGVAAGIAIVGTVYFELVERGHGETTSVVGGLGTVIVLYLLAAPAALILPGGRLDFAPAPDADEKAAATAADR</sequence>
<dbReference type="Proteomes" id="UP000256661">
    <property type="component" value="Unassembled WGS sequence"/>
</dbReference>
<comment type="subcellular location">
    <subcellularLocation>
        <location evidence="1">Cell membrane</location>
        <topology evidence="1">Multi-pass membrane protein</topology>
    </subcellularLocation>
</comment>
<dbReference type="InterPro" id="IPR036259">
    <property type="entry name" value="MFS_trans_sf"/>
</dbReference>
<evidence type="ECO:0000256" key="5">
    <source>
        <dbReference type="SAM" id="Phobius"/>
    </source>
</evidence>
<dbReference type="OrthoDB" id="783189at2"/>
<feature type="transmembrane region" description="Helical" evidence="5">
    <location>
        <begin position="438"/>
        <end position="460"/>
    </location>
</feature>
<dbReference type="Gene3D" id="1.20.1250.20">
    <property type="entry name" value="MFS general substrate transporter like domains"/>
    <property type="match status" value="1"/>
</dbReference>
<feature type="transmembrane region" description="Helical" evidence="5">
    <location>
        <begin position="371"/>
        <end position="392"/>
    </location>
</feature>
<keyword evidence="3 5" id="KW-1133">Transmembrane helix</keyword>
<proteinExistence type="predicted"/>
<evidence type="ECO:0000313" key="8">
    <source>
        <dbReference type="Proteomes" id="UP000256661"/>
    </source>
</evidence>
<dbReference type="GO" id="GO:0022857">
    <property type="term" value="F:transmembrane transporter activity"/>
    <property type="evidence" value="ECO:0007669"/>
    <property type="project" value="InterPro"/>
</dbReference>
<dbReference type="AlphaFoldDB" id="A0A3D9STF5"/>
<feature type="transmembrane region" description="Helical" evidence="5">
    <location>
        <begin position="304"/>
        <end position="325"/>
    </location>
</feature>
<dbReference type="PRINTS" id="PR01036">
    <property type="entry name" value="TCRTETB"/>
</dbReference>
<feature type="transmembrane region" description="Helical" evidence="5">
    <location>
        <begin position="12"/>
        <end position="36"/>
    </location>
</feature>
<evidence type="ECO:0000259" key="6">
    <source>
        <dbReference type="PROSITE" id="PS50850"/>
    </source>
</evidence>
<feature type="domain" description="Major facilitator superfamily (MFS) profile" evidence="6">
    <location>
        <begin position="14"/>
        <end position="456"/>
    </location>
</feature>
<dbReference type="EMBL" id="QTTT01000001">
    <property type="protein sequence ID" value="REE96255.1"/>
    <property type="molecule type" value="Genomic_DNA"/>
</dbReference>
<dbReference type="RefSeq" id="WP_116021931.1">
    <property type="nucleotide sequence ID" value="NZ_QTTT01000001.1"/>
</dbReference>
<keyword evidence="8" id="KW-1185">Reference proteome</keyword>
<organism evidence="7 8">
    <name type="scientific">Thermomonospora umbrina</name>
    <dbReference type="NCBI Taxonomy" id="111806"/>
    <lineage>
        <taxon>Bacteria</taxon>
        <taxon>Bacillati</taxon>
        <taxon>Actinomycetota</taxon>
        <taxon>Actinomycetes</taxon>
        <taxon>Streptosporangiales</taxon>
        <taxon>Thermomonosporaceae</taxon>
        <taxon>Thermomonospora</taxon>
    </lineage>
</organism>
<feature type="transmembrane region" description="Helical" evidence="5">
    <location>
        <begin position="80"/>
        <end position="99"/>
    </location>
</feature>
<dbReference type="Gene3D" id="1.20.1720.10">
    <property type="entry name" value="Multidrug resistance protein D"/>
    <property type="match status" value="1"/>
</dbReference>
<dbReference type="SUPFAM" id="SSF103473">
    <property type="entry name" value="MFS general substrate transporter"/>
    <property type="match status" value="1"/>
</dbReference>
<feature type="transmembrane region" description="Helical" evidence="5">
    <location>
        <begin position="337"/>
        <end position="359"/>
    </location>
</feature>
<evidence type="ECO:0000256" key="2">
    <source>
        <dbReference type="ARBA" id="ARBA00022692"/>
    </source>
</evidence>
<name>A0A3D9STF5_9ACTN</name>
<feature type="transmembrane region" description="Helical" evidence="5">
    <location>
        <begin position="138"/>
        <end position="161"/>
    </location>
</feature>
<keyword evidence="2 5" id="KW-0812">Transmembrane</keyword>
<dbReference type="Pfam" id="PF07690">
    <property type="entry name" value="MFS_1"/>
    <property type="match status" value="1"/>
</dbReference>
<accession>A0A3D9STF5</accession>
<dbReference type="InterPro" id="IPR011701">
    <property type="entry name" value="MFS"/>
</dbReference>
<feature type="transmembrane region" description="Helical" evidence="5">
    <location>
        <begin position="269"/>
        <end position="292"/>
    </location>
</feature>
<dbReference type="PANTHER" id="PTHR42718:SF39">
    <property type="entry name" value="ACTINORHODIN TRANSPORTER-RELATED"/>
    <property type="match status" value="1"/>
</dbReference>
<reference evidence="7 8" key="1">
    <citation type="submission" date="2018-08" db="EMBL/GenBank/DDBJ databases">
        <title>Sequencing the genomes of 1000 actinobacteria strains.</title>
        <authorList>
            <person name="Klenk H.-P."/>
        </authorList>
    </citation>
    <scope>NUCLEOTIDE SEQUENCE [LARGE SCALE GENOMIC DNA]</scope>
    <source>
        <strain evidence="7 8">DSM 43927</strain>
    </source>
</reference>
<dbReference type="GO" id="GO:0005886">
    <property type="term" value="C:plasma membrane"/>
    <property type="evidence" value="ECO:0007669"/>
    <property type="project" value="UniProtKB-SubCell"/>
</dbReference>
<dbReference type="PANTHER" id="PTHR42718">
    <property type="entry name" value="MAJOR FACILITATOR SUPERFAMILY MULTIDRUG TRANSPORTER MFSC"/>
    <property type="match status" value="1"/>
</dbReference>
<dbReference type="PROSITE" id="PS50850">
    <property type="entry name" value="MFS"/>
    <property type="match status" value="1"/>
</dbReference>
<evidence type="ECO:0000256" key="4">
    <source>
        <dbReference type="ARBA" id="ARBA00023136"/>
    </source>
</evidence>
<evidence type="ECO:0000256" key="1">
    <source>
        <dbReference type="ARBA" id="ARBA00004651"/>
    </source>
</evidence>
<protein>
    <submittedName>
        <fullName evidence="7">EmrB/QacA subfamily drug resistance transporter</fullName>
    </submittedName>
</protein>
<dbReference type="CDD" id="cd17321">
    <property type="entry name" value="MFS_MMR_MDR_like"/>
    <property type="match status" value="1"/>
</dbReference>
<feature type="transmembrane region" description="Helical" evidence="5">
    <location>
        <begin position="404"/>
        <end position="426"/>
    </location>
</feature>
<feature type="transmembrane region" description="Helical" evidence="5">
    <location>
        <begin position="203"/>
        <end position="223"/>
    </location>
</feature>
<feature type="transmembrane region" description="Helical" evidence="5">
    <location>
        <begin position="229"/>
        <end position="249"/>
    </location>
</feature>
<feature type="transmembrane region" description="Helical" evidence="5">
    <location>
        <begin position="48"/>
        <end position="68"/>
    </location>
</feature>
<evidence type="ECO:0000313" key="7">
    <source>
        <dbReference type="EMBL" id="REE96255.1"/>
    </source>
</evidence>
<evidence type="ECO:0000256" key="3">
    <source>
        <dbReference type="ARBA" id="ARBA00022989"/>
    </source>
</evidence>
<feature type="transmembrane region" description="Helical" evidence="5">
    <location>
        <begin position="173"/>
        <end position="191"/>
    </location>
</feature>
<comment type="caution">
    <text evidence="7">The sequence shown here is derived from an EMBL/GenBank/DDBJ whole genome shotgun (WGS) entry which is preliminary data.</text>
</comment>
<dbReference type="InterPro" id="IPR020846">
    <property type="entry name" value="MFS_dom"/>
</dbReference>
<feature type="transmembrane region" description="Helical" evidence="5">
    <location>
        <begin position="105"/>
        <end position="126"/>
    </location>
</feature>